<evidence type="ECO:0000259" key="6">
    <source>
        <dbReference type="PROSITE" id="PS00125"/>
    </source>
</evidence>
<dbReference type="AlphaFoldDB" id="A0A3L6SIZ9"/>
<dbReference type="GO" id="GO:0004722">
    <property type="term" value="F:protein serine/threonine phosphatase activity"/>
    <property type="evidence" value="ECO:0007669"/>
    <property type="project" value="UniProtKB-EC"/>
</dbReference>
<dbReference type="SUPFAM" id="SSF56300">
    <property type="entry name" value="Metallo-dependent phosphatases"/>
    <property type="match status" value="1"/>
</dbReference>
<evidence type="ECO:0000313" key="8">
    <source>
        <dbReference type="Proteomes" id="UP000275267"/>
    </source>
</evidence>
<dbReference type="InterPro" id="IPR004843">
    <property type="entry name" value="Calcineurin-like_PHP"/>
</dbReference>
<accession>A0A3L6SIZ9</accession>
<dbReference type="InterPro" id="IPR051134">
    <property type="entry name" value="PPP_phosphatase"/>
</dbReference>
<proteinExistence type="inferred from homology"/>
<dbReference type="GO" id="GO:0046872">
    <property type="term" value="F:metal ion binding"/>
    <property type="evidence" value="ECO:0007669"/>
    <property type="project" value="UniProtKB-KW"/>
</dbReference>
<dbReference type="EMBL" id="PQIB02000004">
    <property type="protein sequence ID" value="RLN21663.1"/>
    <property type="molecule type" value="Genomic_DNA"/>
</dbReference>
<evidence type="ECO:0000256" key="4">
    <source>
        <dbReference type="RuleBase" id="RU004273"/>
    </source>
</evidence>
<feature type="region of interest" description="Disordered" evidence="5">
    <location>
        <begin position="1"/>
        <end position="31"/>
    </location>
</feature>
<evidence type="ECO:0000256" key="1">
    <source>
        <dbReference type="ARBA" id="ARBA00001936"/>
    </source>
</evidence>
<dbReference type="InterPro" id="IPR029052">
    <property type="entry name" value="Metallo-depent_PP-like"/>
</dbReference>
<keyword evidence="3" id="KW-0464">Manganese</keyword>
<evidence type="ECO:0000256" key="2">
    <source>
        <dbReference type="ARBA" id="ARBA00022723"/>
    </source>
</evidence>
<comment type="catalytic activity">
    <reaction evidence="4">
        <text>O-phospho-L-threonyl-[protein] + H2O = L-threonyl-[protein] + phosphate</text>
        <dbReference type="Rhea" id="RHEA:47004"/>
        <dbReference type="Rhea" id="RHEA-COMP:11060"/>
        <dbReference type="Rhea" id="RHEA-COMP:11605"/>
        <dbReference type="ChEBI" id="CHEBI:15377"/>
        <dbReference type="ChEBI" id="CHEBI:30013"/>
        <dbReference type="ChEBI" id="CHEBI:43474"/>
        <dbReference type="ChEBI" id="CHEBI:61977"/>
        <dbReference type="EC" id="3.1.3.16"/>
    </reaction>
</comment>
<dbReference type="STRING" id="4540.A0A3L6SIZ9"/>
<dbReference type="Pfam" id="PF00149">
    <property type="entry name" value="Metallophos"/>
    <property type="match status" value="1"/>
</dbReference>
<dbReference type="PANTHER" id="PTHR45668:SF9">
    <property type="entry name" value="SERINE_THREONINE-PROTEIN PHOSPHATASE 7"/>
    <property type="match status" value="1"/>
</dbReference>
<dbReference type="PRINTS" id="PR00114">
    <property type="entry name" value="STPHPHTASE"/>
</dbReference>
<dbReference type="SMART" id="SM00156">
    <property type="entry name" value="PP2Ac"/>
    <property type="match status" value="1"/>
</dbReference>
<reference evidence="8" key="1">
    <citation type="journal article" date="2019" name="Nat. Commun.">
        <title>The genome of broomcorn millet.</title>
        <authorList>
            <person name="Zou C."/>
            <person name="Miki D."/>
            <person name="Li D."/>
            <person name="Tang Q."/>
            <person name="Xiao L."/>
            <person name="Rajput S."/>
            <person name="Deng P."/>
            <person name="Jia W."/>
            <person name="Huang R."/>
            <person name="Zhang M."/>
            <person name="Sun Y."/>
            <person name="Hu J."/>
            <person name="Fu X."/>
            <person name="Schnable P.S."/>
            <person name="Li F."/>
            <person name="Zhang H."/>
            <person name="Feng B."/>
            <person name="Zhu X."/>
            <person name="Liu R."/>
            <person name="Schnable J.C."/>
            <person name="Zhu J.-K."/>
            <person name="Zhang H."/>
        </authorList>
    </citation>
    <scope>NUCLEOTIDE SEQUENCE [LARGE SCALE GENOMIC DNA]</scope>
</reference>
<dbReference type="InterPro" id="IPR006186">
    <property type="entry name" value="Ser/Thr-sp_prot-phosphatase"/>
</dbReference>
<keyword evidence="8" id="KW-1185">Reference proteome</keyword>
<dbReference type="PANTHER" id="PTHR45668">
    <property type="entry name" value="SERINE/THREONINE-PROTEIN PHOSPHATASE 5-RELATED"/>
    <property type="match status" value="1"/>
</dbReference>
<dbReference type="Proteomes" id="UP000275267">
    <property type="component" value="Unassembled WGS sequence"/>
</dbReference>
<dbReference type="Gene3D" id="3.60.21.10">
    <property type="match status" value="1"/>
</dbReference>
<sequence>MPDELKAEKNAKRRKDHRCRRAAKQASNTTQQFVLSHGIGPDDVGQYPDDVSQDWLHRNETYTRKERSNDDSLYDQIIIEKLSAMSGGVEIVPPREWQKEKERQKTRKRYAKMTDEQKSSKLAKWLENYHRRNNKIHGTNLDLATPGVALQSPPTGTMQSDVTQVNCGPRMSGVNGTIDEEAFYSGLWKPDDPMHGVEENDLDHMDPNEVGLDNYEDDEARVFHSRDVQYEYFREPGSVPSGPDPYDAVYRDLLKKHHVLKKAKNCEFFRAKRVTRLSAEGTNWAEKWEEYIRPWERPRDRLVNEVRPYDITTRPTYLKWFGQFGMRNVFSEHYHVRLVDEPQPLPSDPVNSITYVQHGDKWARQSFRAFKEAVLGINLVIRGMISDGKILLQSCRGHFIDLGEGDRFDRLLQEAGLPFDIDSIATDREPLSGIQTLQFIEEEYHALYNSQISLMDLIRRKGTGQLSSSGSEFLGNKFTRDFPENEINVINCRLDPAGLCHNDSRNGPIFPLAPPATESLSADKTLLPSEVEQACQTIPALAYSPNKPVCWPEDDILTREWVADFSNMLDWSSRNLPPQQLPDILPFSFVQKLVLTASNLLHREPNCIHVDPRADQTVTIVGDIHGQLHDAIFLLQAAGFPSESRIFVFSGDYVDRGSWGLETFLLLLAWKVCLPNSVFLLRGNHESKYCTSVYGFKNELFTKYVDDGTQIYQLVLRCFQHLPLASVVAGCVYTAHGGLFRGTMNMPQKKYKRARKCTANSSIVSSTLKLGSLEELSKARRNVLDPPWKGSNLIPGDILWSDPSVEMGLSLNEARGGLGLLWGPDMTEKFMLESNLKACLFGYFLPFYIMLQLKLIVRSHEGPDARDHHIDLSGMNNGFTIDHQVNSGKLITVFSAPDYPQFQASEERYNNLGAYLVLRAPDFATPMFCCFESVKPRPEVPAYYDYKEVMDSNEELDYSAMDRD</sequence>
<dbReference type="OrthoDB" id="445564at2759"/>
<organism evidence="7 8">
    <name type="scientific">Panicum miliaceum</name>
    <name type="common">Proso millet</name>
    <name type="synonym">Broomcorn millet</name>
    <dbReference type="NCBI Taxonomy" id="4540"/>
    <lineage>
        <taxon>Eukaryota</taxon>
        <taxon>Viridiplantae</taxon>
        <taxon>Streptophyta</taxon>
        <taxon>Embryophyta</taxon>
        <taxon>Tracheophyta</taxon>
        <taxon>Spermatophyta</taxon>
        <taxon>Magnoliopsida</taxon>
        <taxon>Liliopsida</taxon>
        <taxon>Poales</taxon>
        <taxon>Poaceae</taxon>
        <taxon>PACMAD clade</taxon>
        <taxon>Panicoideae</taxon>
        <taxon>Panicodae</taxon>
        <taxon>Paniceae</taxon>
        <taxon>Panicinae</taxon>
        <taxon>Panicum</taxon>
        <taxon>Panicum sect. Panicum</taxon>
    </lineage>
</organism>
<evidence type="ECO:0000313" key="7">
    <source>
        <dbReference type="EMBL" id="RLN21663.1"/>
    </source>
</evidence>
<evidence type="ECO:0000256" key="3">
    <source>
        <dbReference type="ARBA" id="ARBA00023211"/>
    </source>
</evidence>
<evidence type="ECO:0000256" key="5">
    <source>
        <dbReference type="SAM" id="MobiDB-lite"/>
    </source>
</evidence>
<feature type="domain" description="Serine/threonine specific protein phosphatases" evidence="6">
    <location>
        <begin position="681"/>
        <end position="686"/>
    </location>
</feature>
<dbReference type="PROSITE" id="PS00125">
    <property type="entry name" value="SER_THR_PHOSPHATASE"/>
    <property type="match status" value="1"/>
</dbReference>
<name>A0A3L6SIZ9_PANMI</name>
<protein>
    <recommendedName>
        <fullName evidence="4">Serine/threonine-protein phosphatase</fullName>
        <ecNumber evidence="4">3.1.3.16</ecNumber>
    </recommendedName>
</protein>
<comment type="similarity">
    <text evidence="4">Belongs to the PPP phosphatase family.</text>
</comment>
<feature type="compositionally biased region" description="Basic residues" evidence="5">
    <location>
        <begin position="11"/>
        <end position="23"/>
    </location>
</feature>
<gene>
    <name evidence="7" type="ORF">C2845_PM07G30040</name>
</gene>
<dbReference type="EC" id="3.1.3.16" evidence="4"/>
<comment type="cofactor">
    <cofactor evidence="1">
        <name>Mn(2+)</name>
        <dbReference type="ChEBI" id="CHEBI:29035"/>
    </cofactor>
</comment>
<comment type="caution">
    <text evidence="7">The sequence shown here is derived from an EMBL/GenBank/DDBJ whole genome shotgun (WGS) entry which is preliminary data.</text>
</comment>
<keyword evidence="2" id="KW-0479">Metal-binding</keyword>
<feature type="compositionally biased region" description="Basic and acidic residues" evidence="5">
    <location>
        <begin position="1"/>
        <end position="10"/>
    </location>
</feature>
<keyword evidence="4" id="KW-0378">Hydrolase</keyword>